<evidence type="ECO:0000256" key="1">
    <source>
        <dbReference type="SAM" id="MobiDB-lite"/>
    </source>
</evidence>
<protein>
    <recommendedName>
        <fullName evidence="5">Secreted protein</fullName>
    </recommendedName>
</protein>
<keyword evidence="4" id="KW-1185">Reference proteome</keyword>
<feature type="chain" id="PRO_5035235022" description="Secreted protein" evidence="2">
    <location>
        <begin position="21"/>
        <end position="82"/>
    </location>
</feature>
<proteinExistence type="predicted"/>
<evidence type="ECO:0000256" key="2">
    <source>
        <dbReference type="SAM" id="SignalP"/>
    </source>
</evidence>
<accession>A0A8J4T4F3</accession>
<organism evidence="3 4">
    <name type="scientific">Paragonimus heterotremus</name>
    <dbReference type="NCBI Taxonomy" id="100268"/>
    <lineage>
        <taxon>Eukaryota</taxon>
        <taxon>Metazoa</taxon>
        <taxon>Spiralia</taxon>
        <taxon>Lophotrochozoa</taxon>
        <taxon>Platyhelminthes</taxon>
        <taxon>Trematoda</taxon>
        <taxon>Digenea</taxon>
        <taxon>Plagiorchiida</taxon>
        <taxon>Troglotremata</taxon>
        <taxon>Troglotrematidae</taxon>
        <taxon>Paragonimus</taxon>
    </lineage>
</organism>
<gene>
    <name evidence="3" type="ORF">PHET_02250</name>
</gene>
<dbReference type="OrthoDB" id="10329053at2759"/>
<feature type="compositionally biased region" description="Polar residues" evidence="1">
    <location>
        <begin position="44"/>
        <end position="56"/>
    </location>
</feature>
<evidence type="ECO:0000313" key="3">
    <source>
        <dbReference type="EMBL" id="KAF5404225.1"/>
    </source>
</evidence>
<comment type="caution">
    <text evidence="3">The sequence shown here is derived from an EMBL/GenBank/DDBJ whole genome shotgun (WGS) entry which is preliminary data.</text>
</comment>
<evidence type="ECO:0000313" key="4">
    <source>
        <dbReference type="Proteomes" id="UP000748531"/>
    </source>
</evidence>
<name>A0A8J4T4F3_9TREM</name>
<sequence>MSNVCTRNCIALLLTSLSLSAVWIPITTDETTKYGWQNIPDELAQSTNDNQHSSSELDADPDDNLEGSVPVLPEKRGRDAWG</sequence>
<dbReference type="Proteomes" id="UP000748531">
    <property type="component" value="Unassembled WGS sequence"/>
</dbReference>
<reference evidence="3" key="1">
    <citation type="submission" date="2019-05" db="EMBL/GenBank/DDBJ databases">
        <title>Annotation for the trematode Paragonimus heterotremus.</title>
        <authorList>
            <person name="Choi Y.-J."/>
        </authorList>
    </citation>
    <scope>NUCLEOTIDE SEQUENCE</scope>
    <source>
        <strain evidence="3">LC</strain>
    </source>
</reference>
<dbReference type="EMBL" id="LUCH01000829">
    <property type="protein sequence ID" value="KAF5404225.1"/>
    <property type="molecule type" value="Genomic_DNA"/>
</dbReference>
<feature type="signal peptide" evidence="2">
    <location>
        <begin position="1"/>
        <end position="20"/>
    </location>
</feature>
<evidence type="ECO:0008006" key="5">
    <source>
        <dbReference type="Google" id="ProtNLM"/>
    </source>
</evidence>
<feature type="region of interest" description="Disordered" evidence="1">
    <location>
        <begin position="41"/>
        <end position="82"/>
    </location>
</feature>
<feature type="compositionally biased region" description="Basic and acidic residues" evidence="1">
    <location>
        <begin position="73"/>
        <end position="82"/>
    </location>
</feature>
<keyword evidence="2" id="KW-0732">Signal</keyword>
<dbReference type="AlphaFoldDB" id="A0A8J4T4F3"/>